<dbReference type="PANTHER" id="PTHR12526:SF630">
    <property type="entry name" value="GLYCOSYLTRANSFERASE"/>
    <property type="match status" value="1"/>
</dbReference>
<dbReference type="SUPFAM" id="SSF53756">
    <property type="entry name" value="UDP-Glycosyltransferase/glycogen phosphorylase"/>
    <property type="match status" value="1"/>
</dbReference>
<evidence type="ECO:0000259" key="1">
    <source>
        <dbReference type="Pfam" id="PF00534"/>
    </source>
</evidence>
<dbReference type="RefSeq" id="WP_284216917.1">
    <property type="nucleotide sequence ID" value="NZ_BSOT01000005.1"/>
</dbReference>
<dbReference type="InterPro" id="IPR001296">
    <property type="entry name" value="Glyco_trans_1"/>
</dbReference>
<comment type="caution">
    <text evidence="2">The sequence shown here is derived from an EMBL/GenBank/DDBJ whole genome shotgun (WGS) entry which is preliminary data.</text>
</comment>
<reference evidence="2" key="2">
    <citation type="submission" date="2023-01" db="EMBL/GenBank/DDBJ databases">
        <title>Draft genome sequence of Agaribacter marinus strain NBRC 110023.</title>
        <authorList>
            <person name="Sun Q."/>
            <person name="Mori K."/>
        </authorList>
    </citation>
    <scope>NUCLEOTIDE SEQUENCE</scope>
    <source>
        <strain evidence="2">NBRC 110023</strain>
    </source>
</reference>
<gene>
    <name evidence="2" type="ORF">GCM10007852_15370</name>
</gene>
<dbReference type="Pfam" id="PF00534">
    <property type="entry name" value="Glycos_transf_1"/>
    <property type="match status" value="1"/>
</dbReference>
<evidence type="ECO:0000313" key="2">
    <source>
        <dbReference type="EMBL" id="GLR70629.1"/>
    </source>
</evidence>
<feature type="domain" description="Glycosyl transferase family 1" evidence="1">
    <location>
        <begin position="210"/>
        <end position="356"/>
    </location>
</feature>
<name>A0AA37SYL9_9ALTE</name>
<evidence type="ECO:0000313" key="3">
    <source>
        <dbReference type="Proteomes" id="UP001156601"/>
    </source>
</evidence>
<dbReference type="PANTHER" id="PTHR12526">
    <property type="entry name" value="GLYCOSYLTRANSFERASE"/>
    <property type="match status" value="1"/>
</dbReference>
<dbReference type="CDD" id="cd03801">
    <property type="entry name" value="GT4_PimA-like"/>
    <property type="match status" value="1"/>
</dbReference>
<dbReference type="AlphaFoldDB" id="A0AA37SYL9"/>
<dbReference type="Proteomes" id="UP001156601">
    <property type="component" value="Unassembled WGS sequence"/>
</dbReference>
<dbReference type="Gene3D" id="3.40.50.2000">
    <property type="entry name" value="Glycogen Phosphorylase B"/>
    <property type="match status" value="2"/>
</dbReference>
<reference evidence="2" key="1">
    <citation type="journal article" date="2014" name="Int. J. Syst. Evol. Microbiol.">
        <title>Complete genome sequence of Corynebacterium casei LMG S-19264T (=DSM 44701T), isolated from a smear-ripened cheese.</title>
        <authorList>
            <consortium name="US DOE Joint Genome Institute (JGI-PGF)"/>
            <person name="Walter F."/>
            <person name="Albersmeier A."/>
            <person name="Kalinowski J."/>
            <person name="Ruckert C."/>
        </authorList>
    </citation>
    <scope>NUCLEOTIDE SEQUENCE</scope>
    <source>
        <strain evidence="2">NBRC 110023</strain>
    </source>
</reference>
<sequence>MNVVITCEFRFFRTPDGKVWTSSAFQYQFWQRYLQSFDTVKVVARVKEVSSSEAAWVLSSGPLVTFVPLPYYIGVVGLLKHSLTIRSLLQNVCNEDDAIIFRVPSQSVMLATLGPNTIANYAIEVVGDPYQVFNAGVTHSLLDKFMAKVSRWALRSLADSAAAACYVTNTYLQRLYPVDDMSGAISVGCSDIELYPDDFVDKPRSFNSPATNLVFVGSLSQLYKGPDTLLKALKELKSKNIYFTLNMLGGGVYLPEIQEMASALGLSDSVNFVGEVSQQEVKSYLDQADIFVMPSRTEGLPRALIEAMARGLPCLASNVGGIPELVQASCLFDAEDYMTFADKLGRLSQDTNALNAASARNLAVAHQYENDKLQQKRQDFYHRYKMTLLEKA</sequence>
<organism evidence="2 3">
    <name type="scientific">Agaribacter marinus</name>
    <dbReference type="NCBI Taxonomy" id="1431249"/>
    <lineage>
        <taxon>Bacteria</taxon>
        <taxon>Pseudomonadati</taxon>
        <taxon>Pseudomonadota</taxon>
        <taxon>Gammaproteobacteria</taxon>
        <taxon>Alteromonadales</taxon>
        <taxon>Alteromonadaceae</taxon>
        <taxon>Agaribacter</taxon>
    </lineage>
</organism>
<accession>A0AA37SYL9</accession>
<keyword evidence="3" id="KW-1185">Reference proteome</keyword>
<dbReference type="EMBL" id="BSOT01000005">
    <property type="protein sequence ID" value="GLR70629.1"/>
    <property type="molecule type" value="Genomic_DNA"/>
</dbReference>
<protein>
    <recommendedName>
        <fullName evidence="1">Glycosyl transferase family 1 domain-containing protein</fullName>
    </recommendedName>
</protein>
<proteinExistence type="predicted"/>